<evidence type="ECO:0000256" key="5">
    <source>
        <dbReference type="ARBA" id="ARBA00023274"/>
    </source>
</evidence>
<dbReference type="GO" id="GO:0006412">
    <property type="term" value="P:translation"/>
    <property type="evidence" value="ECO:0007669"/>
    <property type="project" value="UniProtKB-UniRule"/>
</dbReference>
<keyword evidence="2 8" id="KW-0699">rRNA-binding</keyword>
<evidence type="ECO:0000313" key="10">
    <source>
        <dbReference type="EMBL" id="PSF37729.1"/>
    </source>
</evidence>
<name>A0A2T1LZ97_9CHRO</name>
<dbReference type="GO" id="GO:0005840">
    <property type="term" value="C:ribosome"/>
    <property type="evidence" value="ECO:0007669"/>
    <property type="project" value="UniProtKB-KW"/>
</dbReference>
<reference evidence="10 11" key="2">
    <citation type="submission" date="2018-03" db="EMBL/GenBank/DDBJ databases">
        <authorList>
            <person name="Keele B.F."/>
        </authorList>
    </citation>
    <scope>NUCLEOTIDE SEQUENCE [LARGE SCALE GENOMIC DNA]</scope>
    <source>
        <strain evidence="10 11">CCALA 016</strain>
    </source>
</reference>
<dbReference type="EMBL" id="PXOH01000007">
    <property type="protein sequence ID" value="PSF37729.1"/>
    <property type="molecule type" value="Genomic_DNA"/>
</dbReference>
<dbReference type="GO" id="GO:0070181">
    <property type="term" value="F:small ribosomal subunit rRNA binding"/>
    <property type="evidence" value="ECO:0007669"/>
    <property type="project" value="TreeGrafter"/>
</dbReference>
<keyword evidence="3 8" id="KW-0694">RNA-binding</keyword>
<dbReference type="InterPro" id="IPR014717">
    <property type="entry name" value="Transl_elong_EF1B/ribsomal_bS6"/>
</dbReference>
<evidence type="ECO:0000256" key="9">
    <source>
        <dbReference type="SAM" id="MobiDB-lite"/>
    </source>
</evidence>
<comment type="similarity">
    <text evidence="1 8">Belongs to the bacterial ribosomal protein bS6 family.</text>
</comment>
<dbReference type="Gene3D" id="3.30.70.60">
    <property type="match status" value="1"/>
</dbReference>
<dbReference type="Proteomes" id="UP000239001">
    <property type="component" value="Unassembled WGS sequence"/>
</dbReference>
<keyword evidence="11" id="KW-1185">Reference proteome</keyword>
<proteinExistence type="inferred from homology"/>
<feature type="region of interest" description="Disordered" evidence="9">
    <location>
        <begin position="104"/>
        <end position="144"/>
    </location>
</feature>
<organism evidence="10 11">
    <name type="scientific">Aphanothece hegewaldii CCALA 016</name>
    <dbReference type="NCBI Taxonomy" id="2107694"/>
    <lineage>
        <taxon>Bacteria</taxon>
        <taxon>Bacillati</taxon>
        <taxon>Cyanobacteriota</taxon>
        <taxon>Cyanophyceae</taxon>
        <taxon>Oscillatoriophycideae</taxon>
        <taxon>Chroococcales</taxon>
        <taxon>Aphanothecaceae</taxon>
        <taxon>Aphanothece</taxon>
    </lineage>
</organism>
<sequence>MPQSYEMMYILRPDLLDEQVNQQVEKYQVFLQEHSAEEIQVKNLGKRRLAYPINRFNEGFYVQVNYKCNGQQVAPLERAMRLSDEVIRYLTIKLDTDQPLVTAISDSGTSERSFPRDRESKPVTAVDTSFPAATDDDDLYSAEE</sequence>
<reference evidence="10 11" key="1">
    <citation type="submission" date="2018-03" db="EMBL/GenBank/DDBJ databases">
        <title>The ancient ancestry and fast evolution of plastids.</title>
        <authorList>
            <person name="Moore K.R."/>
            <person name="Magnabosco C."/>
            <person name="Momper L."/>
            <person name="Gold D.A."/>
            <person name="Bosak T."/>
            <person name="Fournier G.P."/>
        </authorList>
    </citation>
    <scope>NUCLEOTIDE SEQUENCE [LARGE SCALE GENOMIC DNA]</scope>
    <source>
        <strain evidence="10 11">CCALA 016</strain>
    </source>
</reference>
<dbReference type="SUPFAM" id="SSF54995">
    <property type="entry name" value="Ribosomal protein S6"/>
    <property type="match status" value="1"/>
</dbReference>
<accession>A0A2T1LZ97</accession>
<evidence type="ECO:0000256" key="2">
    <source>
        <dbReference type="ARBA" id="ARBA00022730"/>
    </source>
</evidence>
<dbReference type="HAMAP" id="MF_00360">
    <property type="entry name" value="Ribosomal_bS6"/>
    <property type="match status" value="1"/>
</dbReference>
<dbReference type="GO" id="GO:1990904">
    <property type="term" value="C:ribonucleoprotein complex"/>
    <property type="evidence" value="ECO:0007669"/>
    <property type="project" value="UniProtKB-KW"/>
</dbReference>
<keyword evidence="5 8" id="KW-0687">Ribonucleoprotein</keyword>
<evidence type="ECO:0000256" key="7">
    <source>
        <dbReference type="ARBA" id="ARBA00035294"/>
    </source>
</evidence>
<evidence type="ECO:0000256" key="8">
    <source>
        <dbReference type="HAMAP-Rule" id="MF_00360"/>
    </source>
</evidence>
<dbReference type="InterPro" id="IPR035980">
    <property type="entry name" value="Ribosomal_bS6_sf"/>
</dbReference>
<dbReference type="GO" id="GO:0005737">
    <property type="term" value="C:cytoplasm"/>
    <property type="evidence" value="ECO:0007669"/>
    <property type="project" value="UniProtKB-ARBA"/>
</dbReference>
<dbReference type="Pfam" id="PF01250">
    <property type="entry name" value="Ribosomal_S6"/>
    <property type="match status" value="1"/>
</dbReference>
<dbReference type="NCBIfam" id="TIGR00166">
    <property type="entry name" value="S6"/>
    <property type="match status" value="1"/>
</dbReference>
<dbReference type="InterPro" id="IPR000529">
    <property type="entry name" value="Ribosomal_bS6"/>
</dbReference>
<evidence type="ECO:0000313" key="11">
    <source>
        <dbReference type="Proteomes" id="UP000239001"/>
    </source>
</evidence>
<dbReference type="InterPro" id="IPR020815">
    <property type="entry name" value="Ribosomal_bS6_CS"/>
</dbReference>
<evidence type="ECO:0000256" key="4">
    <source>
        <dbReference type="ARBA" id="ARBA00022980"/>
    </source>
</evidence>
<protein>
    <recommendedName>
        <fullName evidence="7 8">Small ribosomal subunit protein bS6</fullName>
    </recommendedName>
</protein>
<keyword evidence="4 8" id="KW-0689">Ribosomal protein</keyword>
<dbReference type="RefSeq" id="WP_106456593.1">
    <property type="nucleotide sequence ID" value="NZ_PXOH01000007.1"/>
</dbReference>
<evidence type="ECO:0000256" key="3">
    <source>
        <dbReference type="ARBA" id="ARBA00022884"/>
    </source>
</evidence>
<comment type="caution">
    <text evidence="10">The sequence shown here is derived from an EMBL/GenBank/DDBJ whole genome shotgun (WGS) entry which is preliminary data.</text>
</comment>
<dbReference type="AlphaFoldDB" id="A0A2T1LZ97"/>
<feature type="compositionally biased region" description="Acidic residues" evidence="9">
    <location>
        <begin position="134"/>
        <end position="144"/>
    </location>
</feature>
<gene>
    <name evidence="8" type="primary">rpsF</name>
    <name evidence="8" type="synonym">rps6</name>
    <name evidence="10" type="ORF">C7H19_09275</name>
</gene>
<dbReference type="PANTHER" id="PTHR21011">
    <property type="entry name" value="MITOCHONDRIAL 28S RIBOSOMAL PROTEIN S6"/>
    <property type="match status" value="1"/>
</dbReference>
<evidence type="ECO:0000256" key="1">
    <source>
        <dbReference type="ARBA" id="ARBA00009512"/>
    </source>
</evidence>
<comment type="function">
    <text evidence="6 8">Binds together with bS18 to 16S ribosomal RNA.</text>
</comment>
<evidence type="ECO:0000256" key="6">
    <source>
        <dbReference type="ARBA" id="ARBA00035104"/>
    </source>
</evidence>
<dbReference type="CDD" id="cd15487">
    <property type="entry name" value="bS6_chloro_cyano"/>
    <property type="match status" value="1"/>
</dbReference>
<dbReference type="GO" id="GO:0003735">
    <property type="term" value="F:structural constituent of ribosome"/>
    <property type="evidence" value="ECO:0007669"/>
    <property type="project" value="InterPro"/>
</dbReference>
<dbReference type="OrthoDB" id="9812702at2"/>
<dbReference type="PANTHER" id="PTHR21011:SF1">
    <property type="entry name" value="SMALL RIBOSOMAL SUBUNIT PROTEIN BS6M"/>
    <property type="match status" value="1"/>
</dbReference>
<dbReference type="InterPro" id="IPR020814">
    <property type="entry name" value="Ribosomal_S6_plastid/chlpt"/>
</dbReference>
<dbReference type="PROSITE" id="PS01048">
    <property type="entry name" value="RIBOSOMAL_S6"/>
    <property type="match status" value="1"/>
</dbReference>